<dbReference type="SUPFAM" id="SSF103473">
    <property type="entry name" value="MFS general substrate transporter"/>
    <property type="match status" value="1"/>
</dbReference>
<feature type="transmembrane region" description="Helical" evidence="6">
    <location>
        <begin position="207"/>
        <end position="226"/>
    </location>
</feature>
<dbReference type="Proteomes" id="UP001161567">
    <property type="component" value="Unassembled WGS sequence"/>
</dbReference>
<name>A0AA42LJH8_ACIJO</name>
<dbReference type="PANTHER" id="PTHR43124">
    <property type="entry name" value="PURINE EFFLUX PUMP PBUE"/>
    <property type="match status" value="1"/>
</dbReference>
<dbReference type="InterPro" id="IPR011701">
    <property type="entry name" value="MFS"/>
</dbReference>
<feature type="transmembrane region" description="Helical" evidence="6">
    <location>
        <begin position="368"/>
        <end position="388"/>
    </location>
</feature>
<sequence>MNKIKYLLVADGLSIFGGWIDFIVLLSIASFKFNINPFEISVLSALMLLPSIVLVNFIGKISNSHNSINYLLFFLLVRSIIGIILVLSNSLIIFSFFVILRSISNSFTLPLIQTVTAKNILHEHRGSYYSSLNMIGSMSKILAPALGGVISLFYNSSYSLIIASLFTFLSFVMFFKIRKSLKFDKIEYLKENNLKIKKPHITSDEKLFWNKILPSTFVFFLFVFMINNQLPIILKEIKMDESALGFLISSSALGNLLYSIYRIKLKKDSPLNNKNEFILPIVVIMIIFIVIGLLIHLDVISIFYLMILFFFSGLFSSKFSILLNIYLSTYMLKNLGYISSKLQAIQNSIIIVAPFIGAFILLKYNPAITFILCGFCGILSLFLFNFIVNNIPSKSISKISN</sequence>
<evidence type="ECO:0000256" key="3">
    <source>
        <dbReference type="ARBA" id="ARBA00022692"/>
    </source>
</evidence>
<dbReference type="GO" id="GO:0005886">
    <property type="term" value="C:plasma membrane"/>
    <property type="evidence" value="ECO:0007669"/>
    <property type="project" value="UniProtKB-SubCell"/>
</dbReference>
<keyword evidence="3 6" id="KW-0812">Transmembrane</keyword>
<evidence type="ECO:0000259" key="7">
    <source>
        <dbReference type="PROSITE" id="PS50850"/>
    </source>
</evidence>
<keyword evidence="5 6" id="KW-0472">Membrane</keyword>
<evidence type="ECO:0000256" key="4">
    <source>
        <dbReference type="ARBA" id="ARBA00022989"/>
    </source>
</evidence>
<feature type="transmembrane region" description="Helical" evidence="6">
    <location>
        <begin position="302"/>
        <end position="323"/>
    </location>
</feature>
<evidence type="ECO:0000256" key="1">
    <source>
        <dbReference type="ARBA" id="ARBA00004651"/>
    </source>
</evidence>
<keyword evidence="2" id="KW-1003">Cell membrane</keyword>
<dbReference type="PROSITE" id="PS50850">
    <property type="entry name" value="MFS"/>
    <property type="match status" value="1"/>
</dbReference>
<feature type="domain" description="Major facilitator superfamily (MFS) profile" evidence="7">
    <location>
        <begin position="1"/>
        <end position="392"/>
    </location>
</feature>
<dbReference type="Pfam" id="PF07690">
    <property type="entry name" value="MFS_1"/>
    <property type="match status" value="1"/>
</dbReference>
<dbReference type="PANTHER" id="PTHR43124:SF3">
    <property type="entry name" value="CHLORAMPHENICOL EFFLUX PUMP RV0191"/>
    <property type="match status" value="1"/>
</dbReference>
<feature type="transmembrane region" description="Helical" evidence="6">
    <location>
        <begin position="40"/>
        <end position="58"/>
    </location>
</feature>
<dbReference type="Proteomes" id="UP001161099">
    <property type="component" value="Unassembled WGS sequence"/>
</dbReference>
<gene>
    <name evidence="8" type="ORF">N5D11_17495</name>
    <name evidence="9" type="ORF">N5I27_18475</name>
</gene>
<organism evidence="8 10">
    <name type="scientific">Acinetobacter johnsonii</name>
    <dbReference type="NCBI Taxonomy" id="40214"/>
    <lineage>
        <taxon>Bacteria</taxon>
        <taxon>Pseudomonadati</taxon>
        <taxon>Pseudomonadota</taxon>
        <taxon>Gammaproteobacteria</taxon>
        <taxon>Moraxellales</taxon>
        <taxon>Moraxellaceae</taxon>
        <taxon>Acinetobacter</taxon>
    </lineage>
</organism>
<comment type="caution">
    <text evidence="8">The sequence shown here is derived from an EMBL/GenBank/DDBJ whole genome shotgun (WGS) entry which is preliminary data.</text>
</comment>
<dbReference type="Gene3D" id="1.20.1250.20">
    <property type="entry name" value="MFS general substrate transporter like domains"/>
    <property type="match status" value="1"/>
</dbReference>
<evidence type="ECO:0000313" key="9">
    <source>
        <dbReference type="EMBL" id="MDH1440273.1"/>
    </source>
</evidence>
<evidence type="ECO:0000313" key="10">
    <source>
        <dbReference type="Proteomes" id="UP001161099"/>
    </source>
</evidence>
<dbReference type="EMBL" id="JAOCDR010000118">
    <property type="protein sequence ID" value="MDH0657868.1"/>
    <property type="molecule type" value="Genomic_DNA"/>
</dbReference>
<dbReference type="InterPro" id="IPR050189">
    <property type="entry name" value="MFS_Efflux_Transporters"/>
</dbReference>
<feature type="transmembrane region" description="Helical" evidence="6">
    <location>
        <begin position="344"/>
        <end position="362"/>
    </location>
</feature>
<feature type="transmembrane region" description="Helical" evidence="6">
    <location>
        <begin position="70"/>
        <end position="87"/>
    </location>
</feature>
<reference evidence="8" key="1">
    <citation type="submission" date="2022-09" db="EMBL/GenBank/DDBJ databases">
        <title>Intensive care unit water sources are persistently colonized with multi-drug resistant bacteria and are the site of extensive horizontal gene transfer of antibiotic resistance genes.</title>
        <authorList>
            <person name="Diorio-Toth L."/>
        </authorList>
    </citation>
    <scope>NUCLEOTIDE SEQUENCE</scope>
    <source>
        <strain evidence="9">GD03725</strain>
        <strain evidence="8">GD03851</strain>
    </source>
</reference>
<feature type="transmembrane region" description="Helical" evidence="6">
    <location>
        <begin position="246"/>
        <end position="265"/>
    </location>
</feature>
<feature type="transmembrane region" description="Helical" evidence="6">
    <location>
        <begin position="7"/>
        <end position="28"/>
    </location>
</feature>
<dbReference type="InterPro" id="IPR036259">
    <property type="entry name" value="MFS_trans_sf"/>
</dbReference>
<dbReference type="GO" id="GO:0022857">
    <property type="term" value="F:transmembrane transporter activity"/>
    <property type="evidence" value="ECO:0007669"/>
    <property type="project" value="InterPro"/>
</dbReference>
<comment type="subcellular location">
    <subcellularLocation>
        <location evidence="1">Cell membrane</location>
        <topology evidence="1">Multi-pass membrane protein</topology>
    </subcellularLocation>
</comment>
<evidence type="ECO:0000256" key="2">
    <source>
        <dbReference type="ARBA" id="ARBA00022475"/>
    </source>
</evidence>
<dbReference type="AlphaFoldDB" id="A0AA42LJH8"/>
<accession>A0AA42LJH8</accession>
<evidence type="ECO:0000313" key="8">
    <source>
        <dbReference type="EMBL" id="MDH0657868.1"/>
    </source>
</evidence>
<protein>
    <submittedName>
        <fullName evidence="8">MFS transporter</fullName>
    </submittedName>
</protein>
<feature type="transmembrane region" description="Helical" evidence="6">
    <location>
        <begin position="160"/>
        <end position="177"/>
    </location>
</feature>
<dbReference type="RefSeq" id="WP_262734515.1">
    <property type="nucleotide sequence ID" value="NZ_JAOBZW010000051.1"/>
</dbReference>
<evidence type="ECO:0000256" key="6">
    <source>
        <dbReference type="SAM" id="Phobius"/>
    </source>
</evidence>
<dbReference type="EMBL" id="JAOCIL010000003">
    <property type="protein sequence ID" value="MDH1440273.1"/>
    <property type="molecule type" value="Genomic_DNA"/>
</dbReference>
<dbReference type="InterPro" id="IPR020846">
    <property type="entry name" value="MFS_dom"/>
</dbReference>
<keyword evidence="4 6" id="KW-1133">Transmembrane helix</keyword>
<evidence type="ECO:0000256" key="5">
    <source>
        <dbReference type="ARBA" id="ARBA00023136"/>
    </source>
</evidence>
<feature type="transmembrane region" description="Helical" evidence="6">
    <location>
        <begin position="277"/>
        <end position="296"/>
    </location>
</feature>
<proteinExistence type="predicted"/>